<evidence type="ECO:0000313" key="2">
    <source>
        <dbReference type="EMBL" id="AVO45848.1"/>
    </source>
</evidence>
<dbReference type="EMBL" id="CP027668">
    <property type="protein sequence ID" value="AVO45848.1"/>
    <property type="molecule type" value="Genomic_DNA"/>
</dbReference>
<name>A0A2S0NCG3_9HYPH</name>
<reference evidence="2 3" key="1">
    <citation type="submission" date="2018-03" db="EMBL/GenBank/DDBJ databases">
        <title>Genome sequencing of Phreatobacter sp.</title>
        <authorList>
            <person name="Kim S.-J."/>
            <person name="Heo J."/>
            <person name="Kwon S.-W."/>
        </authorList>
    </citation>
    <scope>NUCLEOTIDE SEQUENCE [LARGE SCALE GENOMIC DNA]</scope>
    <source>
        <strain evidence="2 3">S-12</strain>
    </source>
</reference>
<dbReference type="SUPFAM" id="SSF51905">
    <property type="entry name" value="FAD/NAD(P)-binding domain"/>
    <property type="match status" value="1"/>
</dbReference>
<gene>
    <name evidence="2" type="ORF">C6569_12650</name>
</gene>
<dbReference type="Pfam" id="PF01494">
    <property type="entry name" value="FAD_binding_3"/>
    <property type="match status" value="1"/>
</dbReference>
<dbReference type="RefSeq" id="WP_106749189.1">
    <property type="nucleotide sequence ID" value="NZ_CP027668.1"/>
</dbReference>
<dbReference type="Gene3D" id="3.30.9.10">
    <property type="entry name" value="D-Amino Acid Oxidase, subunit A, domain 2"/>
    <property type="match status" value="1"/>
</dbReference>
<dbReference type="PANTHER" id="PTHR42685:SF22">
    <property type="entry name" value="CONDITIONED MEDIUM FACTOR RECEPTOR 1"/>
    <property type="match status" value="1"/>
</dbReference>
<organism evidence="2 3">
    <name type="scientific">Phreatobacter cathodiphilus</name>
    <dbReference type="NCBI Taxonomy" id="1868589"/>
    <lineage>
        <taxon>Bacteria</taxon>
        <taxon>Pseudomonadati</taxon>
        <taxon>Pseudomonadota</taxon>
        <taxon>Alphaproteobacteria</taxon>
        <taxon>Hyphomicrobiales</taxon>
        <taxon>Phreatobacteraceae</taxon>
        <taxon>Phreatobacter</taxon>
    </lineage>
</organism>
<evidence type="ECO:0000313" key="3">
    <source>
        <dbReference type="Proteomes" id="UP000237889"/>
    </source>
</evidence>
<keyword evidence="3" id="KW-1185">Reference proteome</keyword>
<accession>A0A2S0NCG3</accession>
<proteinExistence type="predicted"/>
<dbReference type="InterPro" id="IPR002938">
    <property type="entry name" value="FAD-bd"/>
</dbReference>
<dbReference type="KEGG" id="phr:C6569_12650"/>
<dbReference type="InterPro" id="IPR050407">
    <property type="entry name" value="Geranylgeranyl_reductase"/>
</dbReference>
<dbReference type="GO" id="GO:0071949">
    <property type="term" value="F:FAD binding"/>
    <property type="evidence" value="ECO:0007669"/>
    <property type="project" value="InterPro"/>
</dbReference>
<dbReference type="OrthoDB" id="7907296at2"/>
<dbReference type="AlphaFoldDB" id="A0A2S0NCG3"/>
<protein>
    <submittedName>
        <fullName evidence="2">2-polyprenyl-6-methoxyphenol hydroxylase</fullName>
    </submittedName>
</protein>
<dbReference type="InterPro" id="IPR036188">
    <property type="entry name" value="FAD/NAD-bd_sf"/>
</dbReference>
<feature type="domain" description="FAD-binding" evidence="1">
    <location>
        <begin position="4"/>
        <end position="307"/>
    </location>
</feature>
<dbReference type="Gene3D" id="3.50.50.60">
    <property type="entry name" value="FAD/NAD(P)-binding domain"/>
    <property type="match status" value="1"/>
</dbReference>
<evidence type="ECO:0000259" key="1">
    <source>
        <dbReference type="Pfam" id="PF01494"/>
    </source>
</evidence>
<dbReference type="Proteomes" id="UP000237889">
    <property type="component" value="Chromosome"/>
</dbReference>
<sequence length="388" mass="42181">MAEFDVAIVGAGAGGALAAAMLGRAGHRTCLIDPARQVGSQFRCEKLEAAHIGALRRAGLLAEIAAQGERYDTIWIARQGRLVERRPRTEYGFDYAQLVTALRGAVPETVARIADQVTAVTPGAEASTLALSEGRTLSARLVVLATGLQPALAESMGMTRRVVSASHSLSIGFDVAPVGRAHFDFEALTYFGEHPEHRVSYITFFPLHDRIRANLFVYRDRGDPWLDRLRSDPVAAIHEVLPRLRRLTGEFAVLDTPRMRPVDLVDTVGLDKPGVVLIGDAFSTACPVSGTGAAKALVDAERLCNGFVADWLRQPEITAADVARFYVDPEKVASDQFSRNLSLSAKRLALEPSLAWEAYRWVRFAGSIGRNAVSALRHPHGSHRVARS</sequence>
<dbReference type="PRINTS" id="PR00420">
    <property type="entry name" value="RNGMNOXGNASE"/>
</dbReference>
<dbReference type="PANTHER" id="PTHR42685">
    <property type="entry name" value="GERANYLGERANYL DIPHOSPHATE REDUCTASE"/>
    <property type="match status" value="1"/>
</dbReference>